<keyword evidence="4" id="KW-1185">Reference proteome</keyword>
<keyword evidence="1" id="KW-0676">Redox-active center</keyword>
<proteinExistence type="predicted"/>
<dbReference type="EMBL" id="JBHTIC010000008">
    <property type="protein sequence ID" value="MFD0762173.1"/>
    <property type="molecule type" value="Genomic_DNA"/>
</dbReference>
<protein>
    <submittedName>
        <fullName evidence="3">TlpA family protein disulfide reductase</fullName>
    </submittedName>
</protein>
<dbReference type="PANTHER" id="PTHR42852">
    <property type="entry name" value="THIOL:DISULFIDE INTERCHANGE PROTEIN DSBE"/>
    <property type="match status" value="1"/>
</dbReference>
<evidence type="ECO:0000313" key="3">
    <source>
        <dbReference type="EMBL" id="MFD0762173.1"/>
    </source>
</evidence>
<dbReference type="SUPFAM" id="SSF52833">
    <property type="entry name" value="Thioredoxin-like"/>
    <property type="match status" value="1"/>
</dbReference>
<dbReference type="Proteomes" id="UP001597032">
    <property type="component" value="Unassembled WGS sequence"/>
</dbReference>
<comment type="caution">
    <text evidence="3">The sequence shown here is derived from an EMBL/GenBank/DDBJ whole genome shotgun (WGS) entry which is preliminary data.</text>
</comment>
<name>A0ABW2Z5T4_9FLAO</name>
<dbReference type="PROSITE" id="PS51352">
    <property type="entry name" value="THIOREDOXIN_2"/>
    <property type="match status" value="1"/>
</dbReference>
<dbReference type="InterPro" id="IPR000866">
    <property type="entry name" value="AhpC/TSA"/>
</dbReference>
<gene>
    <name evidence="3" type="ORF">ACFQZW_08770</name>
</gene>
<dbReference type="Pfam" id="PF00578">
    <property type="entry name" value="AhpC-TSA"/>
    <property type="match status" value="1"/>
</dbReference>
<dbReference type="InterPro" id="IPR017937">
    <property type="entry name" value="Thioredoxin_CS"/>
</dbReference>
<dbReference type="CDD" id="cd02966">
    <property type="entry name" value="TlpA_like_family"/>
    <property type="match status" value="1"/>
</dbReference>
<dbReference type="PROSITE" id="PS00194">
    <property type="entry name" value="THIOREDOXIN_1"/>
    <property type="match status" value="1"/>
</dbReference>
<accession>A0ABW2Z5T4</accession>
<dbReference type="PANTHER" id="PTHR42852:SF13">
    <property type="entry name" value="PROTEIN DIPZ"/>
    <property type="match status" value="1"/>
</dbReference>
<organism evidence="3 4">
    <name type="scientific">Lutibacter aestuarii</name>
    <dbReference type="NCBI Taxonomy" id="861111"/>
    <lineage>
        <taxon>Bacteria</taxon>
        <taxon>Pseudomonadati</taxon>
        <taxon>Bacteroidota</taxon>
        <taxon>Flavobacteriia</taxon>
        <taxon>Flavobacteriales</taxon>
        <taxon>Flavobacteriaceae</taxon>
        <taxon>Lutibacter</taxon>
    </lineage>
</organism>
<dbReference type="RefSeq" id="WP_386782451.1">
    <property type="nucleotide sequence ID" value="NZ_JBHTIC010000008.1"/>
</dbReference>
<evidence type="ECO:0000256" key="1">
    <source>
        <dbReference type="ARBA" id="ARBA00023284"/>
    </source>
</evidence>
<dbReference type="InterPro" id="IPR013766">
    <property type="entry name" value="Thioredoxin_domain"/>
</dbReference>
<dbReference type="InterPro" id="IPR036249">
    <property type="entry name" value="Thioredoxin-like_sf"/>
</dbReference>
<dbReference type="Gene3D" id="3.40.30.10">
    <property type="entry name" value="Glutaredoxin"/>
    <property type="match status" value="1"/>
</dbReference>
<reference evidence="4" key="1">
    <citation type="journal article" date="2019" name="Int. J. Syst. Evol. Microbiol.">
        <title>The Global Catalogue of Microorganisms (GCM) 10K type strain sequencing project: providing services to taxonomists for standard genome sequencing and annotation.</title>
        <authorList>
            <consortium name="The Broad Institute Genomics Platform"/>
            <consortium name="The Broad Institute Genome Sequencing Center for Infectious Disease"/>
            <person name="Wu L."/>
            <person name="Ma J."/>
        </authorList>
    </citation>
    <scope>NUCLEOTIDE SEQUENCE [LARGE SCALE GENOMIC DNA]</scope>
    <source>
        <strain evidence="4">CCUG 60022</strain>
    </source>
</reference>
<evidence type="ECO:0000313" key="4">
    <source>
        <dbReference type="Proteomes" id="UP001597032"/>
    </source>
</evidence>
<dbReference type="InterPro" id="IPR050553">
    <property type="entry name" value="Thioredoxin_ResA/DsbE_sf"/>
</dbReference>
<sequence>MMNFKLNKKSISNIVFVIAILVLLYPPSREWFMRQIAFSPSVETKQDSKKLSTYNWELKGLNTTSINFQEFENKVVFVNFWATWCPPCRAEMPMIQKLYNDYKDKIEFVFLTNEDWETVDLFFKKNNYQLPVYNSLSTPPNAFLETNSIPATYLVDKQRNIRISKVGAADWNSTKIRKLLDELILE</sequence>
<feature type="domain" description="Thioredoxin" evidence="2">
    <location>
        <begin position="40"/>
        <end position="185"/>
    </location>
</feature>
<evidence type="ECO:0000259" key="2">
    <source>
        <dbReference type="PROSITE" id="PS51352"/>
    </source>
</evidence>